<dbReference type="Proteomes" id="UP001202328">
    <property type="component" value="Unassembled WGS sequence"/>
</dbReference>
<keyword evidence="2" id="KW-1185">Reference proteome</keyword>
<dbReference type="EMBL" id="JAJJMB010004944">
    <property type="protein sequence ID" value="KAI3941129.1"/>
    <property type="molecule type" value="Genomic_DNA"/>
</dbReference>
<comment type="caution">
    <text evidence="1">The sequence shown here is derived from an EMBL/GenBank/DDBJ whole genome shotgun (WGS) entry which is preliminary data.</text>
</comment>
<name>A0AAD4T7N7_9MAGN</name>
<dbReference type="AlphaFoldDB" id="A0AAD4T7N7"/>
<evidence type="ECO:0000313" key="1">
    <source>
        <dbReference type="EMBL" id="KAI3941129.1"/>
    </source>
</evidence>
<protein>
    <submittedName>
        <fullName evidence="1">Uncharacterized protein</fullName>
    </submittedName>
</protein>
<gene>
    <name evidence="1" type="ORF">MKW98_009199</name>
</gene>
<reference evidence="1" key="1">
    <citation type="submission" date="2022-04" db="EMBL/GenBank/DDBJ databases">
        <title>A functionally conserved STORR gene fusion in Papaver species that diverged 16.8 million years ago.</title>
        <authorList>
            <person name="Catania T."/>
        </authorList>
    </citation>
    <scope>NUCLEOTIDE SEQUENCE</scope>
    <source>
        <strain evidence="1">S-188037</strain>
    </source>
</reference>
<accession>A0AAD4T7N7</accession>
<organism evidence="1 2">
    <name type="scientific">Papaver atlanticum</name>
    <dbReference type="NCBI Taxonomy" id="357466"/>
    <lineage>
        <taxon>Eukaryota</taxon>
        <taxon>Viridiplantae</taxon>
        <taxon>Streptophyta</taxon>
        <taxon>Embryophyta</taxon>
        <taxon>Tracheophyta</taxon>
        <taxon>Spermatophyta</taxon>
        <taxon>Magnoliopsida</taxon>
        <taxon>Ranunculales</taxon>
        <taxon>Papaveraceae</taxon>
        <taxon>Papaveroideae</taxon>
        <taxon>Papaver</taxon>
    </lineage>
</organism>
<proteinExistence type="predicted"/>
<sequence length="76" mass="8665">MLVMQLQKIRDIEHGGFLWIERMLREREAGESGGVDTVAGGFELKLQMVCRWSCDDVHGLEVLSLGDCRRKLAVFE</sequence>
<evidence type="ECO:0000313" key="2">
    <source>
        <dbReference type="Proteomes" id="UP001202328"/>
    </source>
</evidence>